<name>V4PRH2_9CAUL</name>
<comment type="caution">
    <text evidence="1">The sequence shown here is derived from an EMBL/GenBank/DDBJ whole genome shotgun (WGS) entry which is preliminary data.</text>
</comment>
<evidence type="ECO:0000313" key="1">
    <source>
        <dbReference type="EMBL" id="ESQ89934.1"/>
    </source>
</evidence>
<dbReference type="PATRIC" id="fig|1121022.4.peg.2660"/>
<organism evidence="1 2">
    <name type="scientific">Asticcacaulis benevestitus DSM 16100 = ATCC BAA-896</name>
    <dbReference type="NCBI Taxonomy" id="1121022"/>
    <lineage>
        <taxon>Bacteria</taxon>
        <taxon>Pseudomonadati</taxon>
        <taxon>Pseudomonadota</taxon>
        <taxon>Alphaproteobacteria</taxon>
        <taxon>Caulobacterales</taxon>
        <taxon>Caulobacteraceae</taxon>
        <taxon>Asticcacaulis</taxon>
    </lineage>
</organism>
<accession>V4PRH2</accession>
<dbReference type="AlphaFoldDB" id="V4PRH2"/>
<dbReference type="EMBL" id="AWGB01000027">
    <property type="protein sequence ID" value="ESQ89934.1"/>
    <property type="molecule type" value="Genomic_DNA"/>
</dbReference>
<protein>
    <submittedName>
        <fullName evidence="1">Uncharacterized protein</fullName>
    </submittedName>
</protein>
<proteinExistence type="predicted"/>
<reference evidence="1 2" key="1">
    <citation type="journal article" date="2014" name="Nature">
        <title>Sequential evolution of bacterial morphology by co-option of a developmental regulator.</title>
        <authorList>
            <person name="Jiang C."/>
            <person name="Brown P.J."/>
            <person name="Ducret A."/>
            <person name="Brun Y.V."/>
        </authorList>
    </citation>
    <scope>NUCLEOTIDE SEQUENCE [LARGE SCALE GENOMIC DNA]</scope>
    <source>
        <strain evidence="1 2">DSM 16100</strain>
    </source>
</reference>
<dbReference type="eggNOG" id="ENOG5032TVJ">
    <property type="taxonomic scope" value="Bacteria"/>
</dbReference>
<dbReference type="STRING" id="1121022.GCA_000376105_03630"/>
<keyword evidence="2" id="KW-1185">Reference proteome</keyword>
<dbReference type="Proteomes" id="UP000017837">
    <property type="component" value="Unassembled WGS sequence"/>
</dbReference>
<gene>
    <name evidence="1" type="ORF">ABENE_13090</name>
</gene>
<evidence type="ECO:0000313" key="2">
    <source>
        <dbReference type="Proteomes" id="UP000017837"/>
    </source>
</evidence>
<sequence>MVVVGLIGVASYQAYRLHGLETAKTLRVKEIRVYDDKGVDRVVLAGNLPQVTLNGKPRNFKPREMGGMLIYDGSGTERGGYGTMNGYANAMLSLDSGPEEQGKQVMLLLAEPGGGAFFRQWDGTGSVTMGVYEKPFLTVMDGKDVVLAKPEDNAWTKRGVK</sequence>